<dbReference type="PANTHER" id="PTHR44591:SF24">
    <property type="entry name" value="PROTEIN-GLUTAMATE METHYLESTERASE_PROTEIN-GLUTAMINE GLUTAMINASE 1"/>
    <property type="match status" value="1"/>
</dbReference>
<dbReference type="Gene3D" id="3.40.50.2300">
    <property type="match status" value="1"/>
</dbReference>
<dbReference type="RefSeq" id="WP_198917695.1">
    <property type="nucleotide sequence ID" value="NZ_JAEKPD010000028.1"/>
</dbReference>
<evidence type="ECO:0000256" key="2">
    <source>
        <dbReference type="PROSITE-ProRule" id="PRU00169"/>
    </source>
</evidence>
<keyword evidence="5" id="KW-1185">Reference proteome</keyword>
<protein>
    <submittedName>
        <fullName evidence="4">Response regulator</fullName>
    </submittedName>
</protein>
<dbReference type="Pfam" id="PF00072">
    <property type="entry name" value="Response_reg"/>
    <property type="match status" value="1"/>
</dbReference>
<dbReference type="GO" id="GO:0000160">
    <property type="term" value="P:phosphorelay signal transduction system"/>
    <property type="evidence" value="ECO:0007669"/>
    <property type="project" value="InterPro"/>
</dbReference>
<dbReference type="SUPFAM" id="SSF52172">
    <property type="entry name" value="CheY-like"/>
    <property type="match status" value="1"/>
</dbReference>
<dbReference type="InterPro" id="IPR001789">
    <property type="entry name" value="Sig_transdc_resp-reg_receiver"/>
</dbReference>
<keyword evidence="1 2" id="KW-0597">Phosphoprotein</keyword>
<proteinExistence type="predicted"/>
<dbReference type="InterPro" id="IPR050595">
    <property type="entry name" value="Bact_response_regulator"/>
</dbReference>
<evidence type="ECO:0000256" key="1">
    <source>
        <dbReference type="ARBA" id="ARBA00022553"/>
    </source>
</evidence>
<dbReference type="Proteomes" id="UP000642488">
    <property type="component" value="Unassembled WGS sequence"/>
</dbReference>
<evidence type="ECO:0000259" key="3">
    <source>
        <dbReference type="PROSITE" id="PS50110"/>
    </source>
</evidence>
<dbReference type="InterPro" id="IPR011006">
    <property type="entry name" value="CheY-like_superfamily"/>
</dbReference>
<reference evidence="4" key="1">
    <citation type="submission" date="2020-12" db="EMBL/GenBank/DDBJ databases">
        <title>Bacterial taxonomy.</title>
        <authorList>
            <person name="Pan X."/>
        </authorList>
    </citation>
    <scope>NUCLEOTIDE SEQUENCE</scope>
    <source>
        <strain evidence="4">KCTC 52957</strain>
    </source>
</reference>
<gene>
    <name evidence="4" type="ORF">ILP92_17450</name>
</gene>
<feature type="modified residue" description="4-aspartylphosphate" evidence="2">
    <location>
        <position position="55"/>
    </location>
</feature>
<name>A0A934MIS2_9RHOB</name>
<evidence type="ECO:0000313" key="5">
    <source>
        <dbReference type="Proteomes" id="UP000642488"/>
    </source>
</evidence>
<dbReference type="AlphaFoldDB" id="A0A934MIS2"/>
<sequence>MSEGEILILEDDAFILMDIEMTLAEAGYKKLSAHSDADAALAKIRESVLAAALLDFNLGKGETSLAVAEELKNQSVPFVFLTGYTDATVSLPDGLSEVRRISKPFRSTELVNVVKDMTLRG</sequence>
<dbReference type="SMART" id="SM00448">
    <property type="entry name" value="REC"/>
    <property type="match status" value="1"/>
</dbReference>
<dbReference type="PROSITE" id="PS50110">
    <property type="entry name" value="RESPONSE_REGULATORY"/>
    <property type="match status" value="1"/>
</dbReference>
<feature type="domain" description="Response regulatory" evidence="3">
    <location>
        <begin position="5"/>
        <end position="118"/>
    </location>
</feature>
<comment type="caution">
    <text evidence="4">The sequence shown here is derived from an EMBL/GenBank/DDBJ whole genome shotgun (WGS) entry which is preliminary data.</text>
</comment>
<organism evidence="4 5">
    <name type="scientific">Palleronia pontilimi</name>
    <dbReference type="NCBI Taxonomy" id="1964209"/>
    <lineage>
        <taxon>Bacteria</taxon>
        <taxon>Pseudomonadati</taxon>
        <taxon>Pseudomonadota</taxon>
        <taxon>Alphaproteobacteria</taxon>
        <taxon>Rhodobacterales</taxon>
        <taxon>Roseobacteraceae</taxon>
        <taxon>Palleronia</taxon>
    </lineage>
</organism>
<evidence type="ECO:0000313" key="4">
    <source>
        <dbReference type="EMBL" id="MBJ3764524.1"/>
    </source>
</evidence>
<dbReference type="PANTHER" id="PTHR44591">
    <property type="entry name" value="STRESS RESPONSE REGULATOR PROTEIN 1"/>
    <property type="match status" value="1"/>
</dbReference>
<dbReference type="EMBL" id="JAEKPD010000028">
    <property type="protein sequence ID" value="MBJ3764524.1"/>
    <property type="molecule type" value="Genomic_DNA"/>
</dbReference>
<accession>A0A934MIS2</accession>